<dbReference type="EMBL" id="NBII01000003">
    <property type="protein sequence ID" value="PAV21041.1"/>
    <property type="molecule type" value="Genomic_DNA"/>
</dbReference>
<dbReference type="PANTHER" id="PTHR15633">
    <property type="entry name" value="NUCLEOLAR PROTEIN 11"/>
    <property type="match status" value="1"/>
</dbReference>
<feature type="compositionally biased region" description="Basic and acidic residues" evidence="1">
    <location>
        <begin position="564"/>
        <end position="581"/>
    </location>
</feature>
<dbReference type="STRING" id="2282107.A0A286UN60"/>
<organism evidence="2 3">
    <name type="scientific">Pyrrhoderma noxium</name>
    <dbReference type="NCBI Taxonomy" id="2282107"/>
    <lineage>
        <taxon>Eukaryota</taxon>
        <taxon>Fungi</taxon>
        <taxon>Dikarya</taxon>
        <taxon>Basidiomycota</taxon>
        <taxon>Agaricomycotina</taxon>
        <taxon>Agaricomycetes</taxon>
        <taxon>Hymenochaetales</taxon>
        <taxon>Hymenochaetaceae</taxon>
        <taxon>Pyrrhoderma</taxon>
    </lineage>
</organism>
<proteinExistence type="predicted"/>
<dbReference type="PANTHER" id="PTHR15633:SF2">
    <property type="entry name" value="NUCLEOLAR PROTEIN 11"/>
    <property type="match status" value="1"/>
</dbReference>
<accession>A0A286UN60</accession>
<feature type="region of interest" description="Disordered" evidence="1">
    <location>
        <begin position="562"/>
        <end position="591"/>
    </location>
</feature>
<dbReference type="Proteomes" id="UP000217199">
    <property type="component" value="Unassembled WGS sequence"/>
</dbReference>
<keyword evidence="3" id="KW-1185">Reference proteome</keyword>
<evidence type="ECO:0000313" key="2">
    <source>
        <dbReference type="EMBL" id="PAV21041.1"/>
    </source>
</evidence>
<reference evidence="2 3" key="1">
    <citation type="journal article" date="2017" name="Mol. Ecol.">
        <title>Comparative and population genomic landscape of Phellinus noxius: A hypervariable fungus causing root rot in trees.</title>
        <authorList>
            <person name="Chung C.L."/>
            <person name="Lee T.J."/>
            <person name="Akiba M."/>
            <person name="Lee H.H."/>
            <person name="Kuo T.H."/>
            <person name="Liu D."/>
            <person name="Ke H.M."/>
            <person name="Yokoi T."/>
            <person name="Roa M.B."/>
            <person name="Lu M.J."/>
            <person name="Chang Y.Y."/>
            <person name="Ann P.J."/>
            <person name="Tsai J.N."/>
            <person name="Chen C.Y."/>
            <person name="Tzean S.S."/>
            <person name="Ota Y."/>
            <person name="Hattori T."/>
            <person name="Sahashi N."/>
            <person name="Liou R.F."/>
            <person name="Kikuchi T."/>
            <person name="Tsai I.J."/>
        </authorList>
    </citation>
    <scope>NUCLEOTIDE SEQUENCE [LARGE SCALE GENOMIC DNA]</scope>
    <source>
        <strain evidence="2 3">FFPRI411160</strain>
    </source>
</reference>
<dbReference type="GO" id="GO:0005730">
    <property type="term" value="C:nucleolus"/>
    <property type="evidence" value="ECO:0007669"/>
    <property type="project" value="TreeGrafter"/>
</dbReference>
<evidence type="ECO:0000256" key="1">
    <source>
        <dbReference type="SAM" id="MobiDB-lite"/>
    </source>
</evidence>
<dbReference type="GO" id="GO:0003723">
    <property type="term" value="F:RNA binding"/>
    <property type="evidence" value="ECO:0007669"/>
    <property type="project" value="TreeGrafter"/>
</dbReference>
<feature type="region of interest" description="Disordered" evidence="1">
    <location>
        <begin position="439"/>
        <end position="461"/>
    </location>
</feature>
<sequence>MPCLCPLKSHWEIAVQGDGIHVLDLSGLHPVSSHTLGPSTRFYSTPVTILSTEDDTSFRRTYVAIDSSNEIKGSEASKRVVWSWKEEVDGQIGTSQSKASTILPHDAAYIIPDSFSNSLFLITRNGRVMNTNFELTAPYNYTLVKDETQRVFKAFTFTNRNCDLGLAAGIPLGGTIIVLFILRGKELHVNVVGLNQEKNILHLDDIHISELNAEQLLDISCSSSGYVSVLERDASWHFFRLADTKEGVKCVPMGGNPLKLKGLNFSSEKSDNSQRQASILSLGSSFVLLAAITPKPEISLLLWDIQYGVLLTSSSLPVPSTLEKSPSSFSLKLVEGNSTQALLLLEPTSYKSRSENVRASILVVPFTTPPSSTIANALGKGANGAKWLEPVSLDETSILEDSKELMLSKLNDAIEEERITDADKIFFDWVKANEVRTKGKGKAPASPIDATQDAETAEDDSTRLLNSTDNIDDTLFNHVFVTRILDIVLQPDLPSGKPYSPKICRYLVTKNYISYSMVKGGILSALQQHNDWETIRECFIRVIDIPENEALRLLGVVVKHHKNPKDTHKEKESMSVDEQKSKQKQKSSEQTSIPPIASFLAHIVEYPASPQAWRKAVQEYFADIDDLMIVLKIVEEWLRIHANKDLPLGFVDLKSNEHNVPVPVVSRSKKLERVKGVLLPSLDKLLTFTQSILDSSFLSLLQSPSTYETLRSISAIIAPLVSVNEDLEVLRGPLAPFQKAQTKALLDVGSKKKRGEEVDWRKRRKQAMEQANLNLGPYQVEELVF</sequence>
<dbReference type="InterPro" id="IPR042859">
    <property type="entry name" value="NOL11"/>
</dbReference>
<dbReference type="InParanoid" id="A0A286UN60"/>
<dbReference type="GO" id="GO:0030490">
    <property type="term" value="P:maturation of SSU-rRNA"/>
    <property type="evidence" value="ECO:0007669"/>
    <property type="project" value="InterPro"/>
</dbReference>
<evidence type="ECO:0000313" key="3">
    <source>
        <dbReference type="Proteomes" id="UP000217199"/>
    </source>
</evidence>
<name>A0A286UN60_9AGAM</name>
<dbReference type="AlphaFoldDB" id="A0A286UN60"/>
<gene>
    <name evidence="2" type="ORF">PNOK_0366800</name>
</gene>
<comment type="caution">
    <text evidence="2">The sequence shown here is derived from an EMBL/GenBank/DDBJ whole genome shotgun (WGS) entry which is preliminary data.</text>
</comment>
<dbReference type="OrthoDB" id="4349954at2759"/>
<protein>
    <submittedName>
        <fullName evidence="2">Rna binding protein</fullName>
    </submittedName>
</protein>